<dbReference type="GO" id="GO:0016791">
    <property type="term" value="F:phosphatase activity"/>
    <property type="evidence" value="ECO:0007669"/>
    <property type="project" value="TreeGrafter"/>
</dbReference>
<evidence type="ECO:0008006" key="3">
    <source>
        <dbReference type="Google" id="ProtNLM"/>
    </source>
</evidence>
<evidence type="ECO:0000313" key="2">
    <source>
        <dbReference type="Proteomes" id="UP000245910"/>
    </source>
</evidence>
<evidence type="ECO:0000313" key="1">
    <source>
        <dbReference type="EMBL" id="CEI61585.1"/>
    </source>
</evidence>
<dbReference type="Gene3D" id="3.40.50.1240">
    <property type="entry name" value="Phosphoglycerate mutase-like"/>
    <property type="match status" value="1"/>
</dbReference>
<dbReference type="InterPro" id="IPR013078">
    <property type="entry name" value="His_Pase_superF_clade-1"/>
</dbReference>
<dbReference type="GeneID" id="37257660"/>
<dbReference type="PANTHER" id="PTHR48100">
    <property type="entry name" value="BROAD-SPECIFICITY PHOSPHATASE YOR283W-RELATED"/>
    <property type="match status" value="1"/>
</dbReference>
<dbReference type="Proteomes" id="UP000245910">
    <property type="component" value="Chromosome II"/>
</dbReference>
<dbReference type="InterPro" id="IPR029033">
    <property type="entry name" value="His_PPase_superfam"/>
</dbReference>
<dbReference type="PANTHER" id="PTHR48100:SF54">
    <property type="entry name" value="PHOSPHATASE SPAC5H10.03-RELATED"/>
    <property type="match status" value="1"/>
</dbReference>
<dbReference type="AlphaFoldDB" id="A0A2L2TQ03"/>
<reference evidence="2" key="1">
    <citation type="submission" date="2014-10" db="EMBL/GenBank/DDBJ databases">
        <authorList>
            <person name="King R."/>
        </authorList>
    </citation>
    <scope>NUCLEOTIDE SEQUENCE [LARGE SCALE GENOMIC DNA]</scope>
    <source>
        <strain evidence="2">A3/5</strain>
    </source>
</reference>
<dbReference type="KEGG" id="fvn:FVRRES_06021"/>
<dbReference type="EMBL" id="LN649230">
    <property type="protein sequence ID" value="CEI61585.1"/>
    <property type="molecule type" value="Genomic_DNA"/>
</dbReference>
<organism evidence="1 2">
    <name type="scientific">Fusarium venenatum</name>
    <dbReference type="NCBI Taxonomy" id="56646"/>
    <lineage>
        <taxon>Eukaryota</taxon>
        <taxon>Fungi</taxon>
        <taxon>Dikarya</taxon>
        <taxon>Ascomycota</taxon>
        <taxon>Pezizomycotina</taxon>
        <taxon>Sordariomycetes</taxon>
        <taxon>Hypocreomycetidae</taxon>
        <taxon>Hypocreales</taxon>
        <taxon>Nectriaceae</taxon>
        <taxon>Fusarium</taxon>
    </lineage>
</organism>
<dbReference type="OrthoDB" id="496981at2759"/>
<dbReference type="SUPFAM" id="SSF53254">
    <property type="entry name" value="Phosphoglycerate mutase-like"/>
    <property type="match status" value="1"/>
</dbReference>
<name>A0A2L2TQ03_9HYPO</name>
<protein>
    <recommendedName>
        <fullName evidence="3">Phosphoglycerate mutase family protein</fullName>
    </recommendedName>
</protein>
<sequence length="274" mass="31113">MGRIIIHAVRHAQGFHNLGEEFFNLLDPALTPFGEQQCAERRQASFQDQSKFRFIASSPMTRTIHTTCLIFDKALQTQDILAIPEAQEISDHNCDIGSPPAVLAERCLQNDWPVDLSLVSEGWNDKDLYGPNSPITGACAERARAVRRILRERTNDLIKDDDEDVHIALVAHGSFLHYFSNDWENSTLGCGTGWKNCETRRYVFQNDESDEDAWVVETEESRQARGLKGPAPSAEEQRELYEKTMVGWVEQGLPDIRYYATALAHPRHEDQAKL</sequence>
<dbReference type="InterPro" id="IPR050275">
    <property type="entry name" value="PGM_Phosphatase"/>
</dbReference>
<dbReference type="RefSeq" id="XP_025585305.1">
    <property type="nucleotide sequence ID" value="XM_025734506.2"/>
</dbReference>
<accession>A0A2L2TQ03</accession>
<dbReference type="CDD" id="cd07040">
    <property type="entry name" value="HP"/>
    <property type="match status" value="1"/>
</dbReference>
<keyword evidence="2" id="KW-1185">Reference proteome</keyword>
<dbReference type="GO" id="GO:0005737">
    <property type="term" value="C:cytoplasm"/>
    <property type="evidence" value="ECO:0007669"/>
    <property type="project" value="TreeGrafter"/>
</dbReference>
<dbReference type="Pfam" id="PF00300">
    <property type="entry name" value="His_Phos_1"/>
    <property type="match status" value="1"/>
</dbReference>
<dbReference type="SMART" id="SM00855">
    <property type="entry name" value="PGAM"/>
    <property type="match status" value="1"/>
</dbReference>
<proteinExistence type="predicted"/>